<name>A0A8E6B691_9BACT</name>
<dbReference type="RefSeq" id="WP_213495174.1">
    <property type="nucleotide sequence ID" value="NZ_CP074694.1"/>
</dbReference>
<dbReference type="EMBL" id="CP074694">
    <property type="protein sequence ID" value="QVL31293.1"/>
    <property type="molecule type" value="Genomic_DNA"/>
</dbReference>
<reference evidence="1" key="1">
    <citation type="submission" date="2021-05" db="EMBL/GenBank/DDBJ databases">
        <title>Complete genome sequence of the cellulolytic planctomycete Telmatocola sphagniphila SP2T and characterization of the first cellulase from planctomycetes.</title>
        <authorList>
            <person name="Rakitin A.L."/>
            <person name="Beletsky A.V."/>
            <person name="Naumoff D.G."/>
            <person name="Kulichevskaya I.S."/>
            <person name="Mardanov A.V."/>
            <person name="Ravin N.V."/>
            <person name="Dedysh S.N."/>
        </authorList>
    </citation>
    <scope>NUCLEOTIDE SEQUENCE</scope>
    <source>
        <strain evidence="1">SP2T</strain>
    </source>
</reference>
<proteinExistence type="predicted"/>
<dbReference type="KEGG" id="tsph:KIH39_20960"/>
<organism evidence="1 2">
    <name type="scientific">Telmatocola sphagniphila</name>
    <dbReference type="NCBI Taxonomy" id="1123043"/>
    <lineage>
        <taxon>Bacteria</taxon>
        <taxon>Pseudomonadati</taxon>
        <taxon>Planctomycetota</taxon>
        <taxon>Planctomycetia</taxon>
        <taxon>Gemmatales</taxon>
        <taxon>Gemmataceae</taxon>
    </lineage>
</organism>
<accession>A0A8E6B691</accession>
<gene>
    <name evidence="1" type="ORF">KIH39_20960</name>
</gene>
<protein>
    <submittedName>
        <fullName evidence="1">Uncharacterized protein</fullName>
    </submittedName>
</protein>
<dbReference type="Proteomes" id="UP000676194">
    <property type="component" value="Chromosome"/>
</dbReference>
<keyword evidence="2" id="KW-1185">Reference proteome</keyword>
<sequence length="477" mass="55364">MKFFRLPDKRTRRALLLLGFTLLLICGATLGYRAYIQSVSHASLERILARLEREDPGWEWQRIVEARTPVSEEENGYRLIREINAIGNILPTRTNTANIFGKYHFPDPIPFEIGDWLGDMLGQRQKQVQLAVRIADFPKGRVPQSIDGSQNLVWINEVQQVASLIRWNSRANGQLSRIDDGLRDIHALLNLSRYLPEDEILTSMHVRSDNIRFLVFTLQEVLSRGSASVEKLAKLQHSLEEENRTPLLANCLRSSRAWNYEFFLRRMVDHLDYEKIETILSMYEVDIRADFSLLGNATLRFRYQPWVEHDLAEFLEEVTKYIDAAKGPEMEILPSFEEIQRERQQKLERDGFQIKRFISGIPHLDDSLSKIASAVHADRACLRCAILALATERFRLENQRWPKSVLELVPKYISELPKDPYSGQNLLMRFPKDGLAISSVGKTQVPEILGFRLWNPDMRRKALPESWSFLEFRGKEE</sequence>
<evidence type="ECO:0000313" key="2">
    <source>
        <dbReference type="Proteomes" id="UP000676194"/>
    </source>
</evidence>
<dbReference type="AlphaFoldDB" id="A0A8E6B691"/>
<evidence type="ECO:0000313" key="1">
    <source>
        <dbReference type="EMBL" id="QVL31293.1"/>
    </source>
</evidence>